<keyword evidence="2" id="KW-1185">Reference proteome</keyword>
<reference evidence="1 2" key="1">
    <citation type="submission" date="2023-02" db="EMBL/GenBank/DDBJ databases">
        <title>LHISI_Scaffold_Assembly.</title>
        <authorList>
            <person name="Stuart O.P."/>
            <person name="Cleave R."/>
            <person name="Magrath M.J.L."/>
            <person name="Mikheyev A.S."/>
        </authorList>
    </citation>
    <scope>NUCLEOTIDE SEQUENCE [LARGE SCALE GENOMIC DNA]</scope>
    <source>
        <strain evidence="1">Daus_M_001</strain>
        <tissue evidence="1">Leg muscle</tissue>
    </source>
</reference>
<evidence type="ECO:0000313" key="2">
    <source>
        <dbReference type="Proteomes" id="UP001159363"/>
    </source>
</evidence>
<name>A0ABQ9GRA9_9NEOP</name>
<proteinExistence type="predicted"/>
<sequence length="570" mass="63788">MLIIRMVVVQICTQSNQSVCGASVGERLACLGDAFDTNVNNLRNLSTLGVRLIIPSIARHVDHCDRNGVSVRWCSGQTTCLTPIRTGFDSPRGRSQIFARENRAGRCRFSAGFLGALPFPLPLHSSIQISRAHSNFPLFSIFHGNDQWNTNGTTASSGYSTSSFGSVHGWTLTDNFLTGQWLFACRTDFPGLPSCCDNTLWTAAQFCLSNMCDASWNCSFSHQISRAYVAAVAKQLHKSNKISTISLTQRGKIMTVPRNLWSWHSMSACIRAKSSLPAVGRDGENREEETLVPSPNMKWLGFRFIRLFATFRGQTSNYGETYLLPFLRDSSTAPVTRQCHIYLTQSTTVPRIHGSDYVELGTGIPAMFRDKPKSDKLSDLQRRVGNTARRRIENISLFLRHSTEAPVNLPSRRRGIWDNNHAIKNYVPLGSTLYGICLSVCGPTPKRCTQDAAWRANRRFLTKRSAYSDIIIKITERLTVLVILLIWRLPFHQVMVASGRDPVLRHSTSYLRSADTCFSFVRIHSISDGPATGNTCKVACRTCLTEIMLRLKYSKGAAVNKWRIGVQWTD</sequence>
<evidence type="ECO:0000313" key="1">
    <source>
        <dbReference type="EMBL" id="KAJ8874537.1"/>
    </source>
</evidence>
<dbReference type="Proteomes" id="UP001159363">
    <property type="component" value="Chromosome 9"/>
</dbReference>
<comment type="caution">
    <text evidence="1">The sequence shown here is derived from an EMBL/GenBank/DDBJ whole genome shotgun (WGS) entry which is preliminary data.</text>
</comment>
<protein>
    <submittedName>
        <fullName evidence="1">Uncharacterized protein</fullName>
    </submittedName>
</protein>
<gene>
    <name evidence="1" type="ORF">PR048_025397</name>
</gene>
<dbReference type="EMBL" id="JARBHB010000010">
    <property type="protein sequence ID" value="KAJ8874537.1"/>
    <property type="molecule type" value="Genomic_DNA"/>
</dbReference>
<organism evidence="1 2">
    <name type="scientific">Dryococelus australis</name>
    <dbReference type="NCBI Taxonomy" id="614101"/>
    <lineage>
        <taxon>Eukaryota</taxon>
        <taxon>Metazoa</taxon>
        <taxon>Ecdysozoa</taxon>
        <taxon>Arthropoda</taxon>
        <taxon>Hexapoda</taxon>
        <taxon>Insecta</taxon>
        <taxon>Pterygota</taxon>
        <taxon>Neoptera</taxon>
        <taxon>Polyneoptera</taxon>
        <taxon>Phasmatodea</taxon>
        <taxon>Verophasmatodea</taxon>
        <taxon>Anareolatae</taxon>
        <taxon>Phasmatidae</taxon>
        <taxon>Eurycanthinae</taxon>
        <taxon>Dryococelus</taxon>
    </lineage>
</organism>
<accession>A0ABQ9GRA9</accession>